<accession>A0ABP8DN06</accession>
<dbReference type="EMBL" id="BAABAT010000038">
    <property type="protein sequence ID" value="GAA4259941.1"/>
    <property type="molecule type" value="Genomic_DNA"/>
</dbReference>
<keyword evidence="3" id="KW-1185">Reference proteome</keyword>
<reference evidence="3" key="1">
    <citation type="journal article" date="2019" name="Int. J. Syst. Evol. Microbiol.">
        <title>The Global Catalogue of Microorganisms (GCM) 10K type strain sequencing project: providing services to taxonomists for standard genome sequencing and annotation.</title>
        <authorList>
            <consortium name="The Broad Institute Genomics Platform"/>
            <consortium name="The Broad Institute Genome Sequencing Center for Infectious Disease"/>
            <person name="Wu L."/>
            <person name="Ma J."/>
        </authorList>
    </citation>
    <scope>NUCLEOTIDE SEQUENCE [LARGE SCALE GENOMIC DNA]</scope>
    <source>
        <strain evidence="3">JCM 17441</strain>
    </source>
</reference>
<proteinExistence type="predicted"/>
<evidence type="ECO:0008006" key="4">
    <source>
        <dbReference type="Google" id="ProtNLM"/>
    </source>
</evidence>
<gene>
    <name evidence="2" type="ORF">GCM10022255_086660</name>
</gene>
<name>A0ABP8DN06_9ACTN</name>
<protein>
    <recommendedName>
        <fullName evidence="4">IrrE N-terminal-like domain-containing protein</fullName>
    </recommendedName>
</protein>
<dbReference type="Proteomes" id="UP001500620">
    <property type="component" value="Unassembled WGS sequence"/>
</dbReference>
<evidence type="ECO:0000313" key="3">
    <source>
        <dbReference type="Proteomes" id="UP001500620"/>
    </source>
</evidence>
<feature type="region of interest" description="Disordered" evidence="1">
    <location>
        <begin position="1"/>
        <end position="39"/>
    </location>
</feature>
<dbReference type="RefSeq" id="WP_345136858.1">
    <property type="nucleotide sequence ID" value="NZ_BAABAT010000038.1"/>
</dbReference>
<feature type="compositionally biased region" description="Basic residues" evidence="1">
    <location>
        <begin position="1"/>
        <end position="10"/>
    </location>
</feature>
<feature type="region of interest" description="Disordered" evidence="1">
    <location>
        <begin position="353"/>
        <end position="373"/>
    </location>
</feature>
<comment type="caution">
    <text evidence="2">The sequence shown here is derived from an EMBL/GenBank/DDBJ whole genome shotgun (WGS) entry which is preliminary data.</text>
</comment>
<sequence>MAKHNPRATKARAEHTPRAEKPRIQDTARAERSSRSDDDRDALLAKIKADFGARLARMAADPAQWIEFIDHVATFGARYGLGNQILLLVQAEQRGIEPRYFLPFGRKDGSTGWKAHQRYVRAGETAFKIWAPIKRRPTEEQAAEWEAAGRKVQREPSGRPAVQVVAFRLANTFELSQTDGEPFEPPTVLARRRVQQRGNRPQLLVGDDPTGVFDDLVKLVKDEGYTYELVAPRTGDLGGANGVTVRRRGVRLVQVRDDVDPAQRTKSTLHELAHIRCGHLDAGAAGEDVHRGRVETEAESVAHIVLRALGMDSAAYSDAYVFGWAGGDLDLVKDCAETVLRVAKQILADLTPAGDATDDSDPAQAGPSDPDPVAFELAGVPAVGLVAA</sequence>
<organism evidence="2 3">
    <name type="scientific">Dactylosporangium darangshiense</name>
    <dbReference type="NCBI Taxonomy" id="579108"/>
    <lineage>
        <taxon>Bacteria</taxon>
        <taxon>Bacillati</taxon>
        <taxon>Actinomycetota</taxon>
        <taxon>Actinomycetes</taxon>
        <taxon>Micromonosporales</taxon>
        <taxon>Micromonosporaceae</taxon>
        <taxon>Dactylosporangium</taxon>
    </lineage>
</organism>
<evidence type="ECO:0000313" key="2">
    <source>
        <dbReference type="EMBL" id="GAA4259941.1"/>
    </source>
</evidence>
<feature type="compositionally biased region" description="Basic and acidic residues" evidence="1">
    <location>
        <begin position="11"/>
        <end position="39"/>
    </location>
</feature>
<evidence type="ECO:0000256" key="1">
    <source>
        <dbReference type="SAM" id="MobiDB-lite"/>
    </source>
</evidence>